<dbReference type="Gene3D" id="2.40.440.10">
    <property type="entry name" value="L,D-transpeptidase catalytic domain-like"/>
    <property type="match status" value="1"/>
</dbReference>
<protein>
    <submittedName>
        <fullName evidence="8">L,D-transpeptidase family protein</fullName>
    </submittedName>
</protein>
<evidence type="ECO:0000313" key="9">
    <source>
        <dbReference type="Proteomes" id="UP000627781"/>
    </source>
</evidence>
<accession>A0ABR8PRY7</accession>
<evidence type="ECO:0000256" key="1">
    <source>
        <dbReference type="ARBA" id="ARBA00004752"/>
    </source>
</evidence>
<name>A0ABR8PRY7_9CLOT</name>
<evidence type="ECO:0000259" key="7">
    <source>
        <dbReference type="PROSITE" id="PS52029"/>
    </source>
</evidence>
<keyword evidence="5 6" id="KW-0961">Cell wall biogenesis/degradation</keyword>
<evidence type="ECO:0000256" key="2">
    <source>
        <dbReference type="ARBA" id="ARBA00022679"/>
    </source>
</evidence>
<evidence type="ECO:0000256" key="4">
    <source>
        <dbReference type="ARBA" id="ARBA00022984"/>
    </source>
</evidence>
<dbReference type="EMBL" id="JACSRA010000007">
    <property type="protein sequence ID" value="MBD7910854.1"/>
    <property type="molecule type" value="Genomic_DNA"/>
</dbReference>
<dbReference type="CDD" id="cd16913">
    <property type="entry name" value="YkuD_like"/>
    <property type="match status" value="1"/>
</dbReference>
<dbReference type="Proteomes" id="UP000627781">
    <property type="component" value="Unassembled WGS sequence"/>
</dbReference>
<dbReference type="PANTHER" id="PTHR30582">
    <property type="entry name" value="L,D-TRANSPEPTIDASE"/>
    <property type="match status" value="1"/>
</dbReference>
<keyword evidence="4 6" id="KW-0573">Peptidoglycan synthesis</keyword>
<gene>
    <name evidence="8" type="ORF">H9661_05740</name>
</gene>
<organism evidence="8 9">
    <name type="scientific">Clostridium cibarium</name>
    <dbReference type="NCBI Taxonomy" id="2762247"/>
    <lineage>
        <taxon>Bacteria</taxon>
        <taxon>Bacillati</taxon>
        <taxon>Bacillota</taxon>
        <taxon>Clostridia</taxon>
        <taxon>Eubacteriales</taxon>
        <taxon>Clostridiaceae</taxon>
        <taxon>Clostridium</taxon>
    </lineage>
</organism>
<keyword evidence="9" id="KW-1185">Reference proteome</keyword>
<sequence>MKKSQFNFSRNITKKSSLKLKIFIVLLFMLVSTLTLCEYLNYKTLFNDFSSNFDQKKFSNANNILLKEETLNPFKSILLKSDLKNYFSQKLNTLSHEVEVENINEQSILELINEIKRYDIPLDSSNNSITNLDNSYNSGVALFDSGKYIYAYNVFSNIKYTDDNYPSAVEYIRKCKEHIISGIISKSTALINVKDYDKALSLLDSVNYIVGDNESIVSKIEEIKAYQSYSNSNANATQPTSSKVANITISNINTLSLDSNTPYLIQVDLSNQKTNIYKGKKNSWNLVKSFCCSTGINGEETPKGTYTIKEKGKWFFSNSYKQGGKYWVQFNGDYLFHSLPYNEDKSKIVDFTLGKPASHGCVRLGESDSKWLFDNIPRGSKVIIQ</sequence>
<reference evidence="8 9" key="1">
    <citation type="submission" date="2020-08" db="EMBL/GenBank/DDBJ databases">
        <title>A Genomic Blueprint of the Chicken Gut Microbiome.</title>
        <authorList>
            <person name="Gilroy R."/>
            <person name="Ravi A."/>
            <person name="Getino M."/>
            <person name="Pursley I."/>
            <person name="Horton D.L."/>
            <person name="Alikhan N.-F."/>
            <person name="Baker D."/>
            <person name="Gharbi K."/>
            <person name="Hall N."/>
            <person name="Watson M."/>
            <person name="Adriaenssens E.M."/>
            <person name="Foster-Nyarko E."/>
            <person name="Jarju S."/>
            <person name="Secka A."/>
            <person name="Antonio M."/>
            <person name="Oren A."/>
            <person name="Chaudhuri R."/>
            <person name="La Ragione R.M."/>
            <person name="Hildebrand F."/>
            <person name="Pallen M.J."/>
        </authorList>
    </citation>
    <scope>NUCLEOTIDE SEQUENCE [LARGE SCALE GENOMIC DNA]</scope>
    <source>
        <strain evidence="8 9">Sa3CVN1</strain>
    </source>
</reference>
<dbReference type="Pfam" id="PF03734">
    <property type="entry name" value="YkuD"/>
    <property type="match status" value="1"/>
</dbReference>
<evidence type="ECO:0000256" key="6">
    <source>
        <dbReference type="PROSITE-ProRule" id="PRU01373"/>
    </source>
</evidence>
<dbReference type="PROSITE" id="PS52029">
    <property type="entry name" value="LD_TPASE"/>
    <property type="match status" value="1"/>
</dbReference>
<evidence type="ECO:0000256" key="5">
    <source>
        <dbReference type="ARBA" id="ARBA00023316"/>
    </source>
</evidence>
<keyword evidence="3 6" id="KW-0133">Cell shape</keyword>
<keyword evidence="2" id="KW-0808">Transferase</keyword>
<comment type="caution">
    <text evidence="8">The sequence shown here is derived from an EMBL/GenBank/DDBJ whole genome shotgun (WGS) entry which is preliminary data.</text>
</comment>
<dbReference type="RefSeq" id="WP_191767919.1">
    <property type="nucleotide sequence ID" value="NZ_JACSRA010000007.1"/>
</dbReference>
<feature type="domain" description="L,D-TPase catalytic" evidence="7">
    <location>
        <begin position="263"/>
        <end position="385"/>
    </location>
</feature>
<evidence type="ECO:0000313" key="8">
    <source>
        <dbReference type="EMBL" id="MBD7910854.1"/>
    </source>
</evidence>
<dbReference type="PANTHER" id="PTHR30582:SF2">
    <property type="entry name" value="L,D-TRANSPEPTIDASE YCIB-RELATED"/>
    <property type="match status" value="1"/>
</dbReference>
<evidence type="ECO:0000256" key="3">
    <source>
        <dbReference type="ARBA" id="ARBA00022960"/>
    </source>
</evidence>
<feature type="active site" description="Nucleophile" evidence="6">
    <location>
        <position position="361"/>
    </location>
</feature>
<comment type="pathway">
    <text evidence="1 6">Cell wall biogenesis; peptidoglycan biosynthesis.</text>
</comment>
<dbReference type="InterPro" id="IPR050979">
    <property type="entry name" value="LD-transpeptidase"/>
</dbReference>
<proteinExistence type="predicted"/>
<dbReference type="InterPro" id="IPR038063">
    <property type="entry name" value="Transpep_catalytic_dom"/>
</dbReference>
<dbReference type="InterPro" id="IPR005490">
    <property type="entry name" value="LD_TPept_cat_dom"/>
</dbReference>
<feature type="active site" description="Proton donor/acceptor" evidence="6">
    <location>
        <position position="337"/>
    </location>
</feature>
<dbReference type="SUPFAM" id="SSF141523">
    <property type="entry name" value="L,D-transpeptidase catalytic domain-like"/>
    <property type="match status" value="1"/>
</dbReference>